<reference evidence="1" key="1">
    <citation type="journal article" date="2014" name="Int. J. Syst. Evol. Microbiol.">
        <title>Complete genome sequence of Corynebacterium casei LMG S-19264T (=DSM 44701T), isolated from a smear-ripened cheese.</title>
        <authorList>
            <consortium name="US DOE Joint Genome Institute (JGI-PGF)"/>
            <person name="Walter F."/>
            <person name="Albersmeier A."/>
            <person name="Kalinowski J."/>
            <person name="Ruckert C."/>
        </authorList>
    </citation>
    <scope>NUCLEOTIDE SEQUENCE</scope>
    <source>
        <strain evidence="1">CGMCC 1.15343</strain>
    </source>
</reference>
<dbReference type="Proteomes" id="UP000651668">
    <property type="component" value="Unassembled WGS sequence"/>
</dbReference>
<keyword evidence="2" id="KW-1185">Reference proteome</keyword>
<comment type="caution">
    <text evidence="1">The sequence shown here is derived from an EMBL/GenBank/DDBJ whole genome shotgun (WGS) entry which is preliminary data.</text>
</comment>
<evidence type="ECO:0000313" key="1">
    <source>
        <dbReference type="EMBL" id="GGC70290.1"/>
    </source>
</evidence>
<dbReference type="AlphaFoldDB" id="A0A916UGL1"/>
<organism evidence="1 2">
    <name type="scientific">Pedobacter quisquiliarum</name>
    <dbReference type="NCBI Taxonomy" id="1834438"/>
    <lineage>
        <taxon>Bacteria</taxon>
        <taxon>Pseudomonadati</taxon>
        <taxon>Bacteroidota</taxon>
        <taxon>Sphingobacteriia</taxon>
        <taxon>Sphingobacteriales</taxon>
        <taxon>Sphingobacteriaceae</taxon>
        <taxon>Pedobacter</taxon>
    </lineage>
</organism>
<protein>
    <submittedName>
        <fullName evidence="1">Uncharacterized protein</fullName>
    </submittedName>
</protein>
<evidence type="ECO:0000313" key="2">
    <source>
        <dbReference type="Proteomes" id="UP000651668"/>
    </source>
</evidence>
<dbReference type="RefSeq" id="WP_188627215.1">
    <property type="nucleotide sequence ID" value="NZ_BMIL01000008.1"/>
</dbReference>
<reference evidence="1" key="2">
    <citation type="submission" date="2020-09" db="EMBL/GenBank/DDBJ databases">
        <authorList>
            <person name="Sun Q."/>
            <person name="Zhou Y."/>
        </authorList>
    </citation>
    <scope>NUCLEOTIDE SEQUENCE</scope>
    <source>
        <strain evidence="1">CGMCC 1.15343</strain>
    </source>
</reference>
<proteinExistence type="predicted"/>
<dbReference type="EMBL" id="BMIL01000008">
    <property type="protein sequence ID" value="GGC70290.1"/>
    <property type="molecule type" value="Genomic_DNA"/>
</dbReference>
<sequence>MQLSEHQKRLWCNMISAIEDFRKGKIQYTTLVYGLESSLDAGEFSCQTIVGEWYDQWTPLEILSATHGDEITIDDADKYLLAMDIFLRSKL</sequence>
<name>A0A916UGL1_9SPHI</name>
<accession>A0A916UGL1</accession>
<gene>
    <name evidence="1" type="ORF">GCM10011387_24630</name>
</gene>